<evidence type="ECO:0000256" key="2">
    <source>
        <dbReference type="ARBA" id="ARBA00006402"/>
    </source>
</evidence>
<feature type="modified residue" description="4-aspartylphosphate" evidence="10">
    <location>
        <position position="875"/>
    </location>
</feature>
<organism evidence="16 17">
    <name type="scientific">Faecalibacterium prausnitzii</name>
    <dbReference type="NCBI Taxonomy" id="853"/>
    <lineage>
        <taxon>Bacteria</taxon>
        <taxon>Bacillati</taxon>
        <taxon>Bacillota</taxon>
        <taxon>Clostridia</taxon>
        <taxon>Eubacteriales</taxon>
        <taxon>Oscillospiraceae</taxon>
        <taxon>Faecalibacterium</taxon>
    </lineage>
</organism>
<dbReference type="InterPro" id="IPR003661">
    <property type="entry name" value="HisK_dim/P_dom"/>
</dbReference>
<evidence type="ECO:0000256" key="6">
    <source>
        <dbReference type="ARBA" id="ARBA00022777"/>
    </source>
</evidence>
<evidence type="ECO:0000256" key="13">
    <source>
        <dbReference type="SAM" id="SignalP"/>
    </source>
</evidence>
<evidence type="ECO:0000256" key="7">
    <source>
        <dbReference type="ARBA" id="ARBA00023012"/>
    </source>
</evidence>
<dbReference type="InterPro" id="IPR004358">
    <property type="entry name" value="Sig_transdc_His_kin-like_C"/>
</dbReference>
<dbReference type="Gene3D" id="3.40.190.10">
    <property type="entry name" value="Periplasmic binding protein-like II"/>
    <property type="match status" value="4"/>
</dbReference>
<protein>
    <recommendedName>
        <fullName evidence="9">Circadian input-output histidine kinase CikA</fullName>
        <ecNumber evidence="3">2.7.13.3</ecNumber>
    </recommendedName>
    <alternativeName>
        <fullName evidence="4">Stage 0 sporulation protein A homolog</fullName>
    </alternativeName>
</protein>
<evidence type="ECO:0000313" key="16">
    <source>
        <dbReference type="EMBL" id="RGB84585.1"/>
    </source>
</evidence>
<keyword evidence="13" id="KW-0732">Signal</keyword>
<dbReference type="CDD" id="cd00156">
    <property type="entry name" value="REC"/>
    <property type="match status" value="1"/>
</dbReference>
<evidence type="ECO:0000313" key="17">
    <source>
        <dbReference type="Proteomes" id="UP000260782"/>
    </source>
</evidence>
<evidence type="ECO:0000256" key="1">
    <source>
        <dbReference type="ARBA" id="ARBA00000085"/>
    </source>
</evidence>
<dbReference type="AlphaFoldDB" id="A0A3E2TVI3"/>
<keyword evidence="6" id="KW-0418">Kinase</keyword>
<keyword evidence="12" id="KW-1133">Transmembrane helix</keyword>
<comment type="similarity">
    <text evidence="2">In the N-terminal section; belongs to the phytochrome family.</text>
</comment>
<feature type="domain" description="Response regulatory" evidence="15">
    <location>
        <begin position="821"/>
        <end position="940"/>
    </location>
</feature>
<accession>A0A3E2TVI3</accession>
<dbReference type="EC" id="2.7.13.3" evidence="3"/>
<evidence type="ECO:0000256" key="3">
    <source>
        <dbReference type="ARBA" id="ARBA00012438"/>
    </source>
</evidence>
<keyword evidence="12" id="KW-0472">Membrane</keyword>
<dbReference type="FunFam" id="3.30.565.10:FF:000010">
    <property type="entry name" value="Sensor histidine kinase RcsC"/>
    <property type="match status" value="1"/>
</dbReference>
<keyword evidence="12" id="KW-0812">Transmembrane</keyword>
<feature type="transmembrane region" description="Helical" evidence="12">
    <location>
        <begin position="514"/>
        <end position="536"/>
    </location>
</feature>
<dbReference type="Pfam" id="PF00512">
    <property type="entry name" value="HisKA"/>
    <property type="match status" value="1"/>
</dbReference>
<dbReference type="SMART" id="SM00448">
    <property type="entry name" value="REC"/>
    <property type="match status" value="2"/>
</dbReference>
<keyword evidence="7" id="KW-0902">Two-component regulatory system</keyword>
<feature type="modified residue" description="4-aspartylphosphate" evidence="10">
    <location>
        <position position="1015"/>
    </location>
</feature>
<evidence type="ECO:0000256" key="11">
    <source>
        <dbReference type="SAM" id="Coils"/>
    </source>
</evidence>
<evidence type="ECO:0000256" key="12">
    <source>
        <dbReference type="SAM" id="Phobius"/>
    </source>
</evidence>
<sequence>MKNSGMSETMQTLTRKSACVMLSLLLLLSAVLPVKAAAETASAKVVRVGSFEDTFNYVNEKGARKGYGYELLETLSGYAGWQFEYVTCDWSDCFEKLKNGEIDIIGGISYTEDRTQEMLFSDEPMGVEKYYLYADLSRADISASDFKTLNGKKIGVLMGTEPEVMLAEWEEKYGLKTEHVNISNNEDVKQKLANHEIDCFVSLEESFWAERGISTITRVGESGIYYAINKNRPDIKEELDDAMRALDEAVPFYTADLYKRYFSMDYTPILTGEEKAWLRKHGAIRMGFLASDSGVSTFDPATGEFTGVITDYIQFAADCLGNQELEFQLVGYDSKEAELDALKSGEIDMIFHCDQNPNLAEEYHFACTNTTWTSNLMAVTNKQHFNENNVNRIAVPQNKLSLKKYLAFYYPQWEIVDCDTQEDAARLVKDGQADCFVTGISSENKYSKKYSFYSVPLVNPVRSCFAVNSGNRSLLSILNKTIKAMPVNMLAGALAMYKSSARKVTLSDFIKDNFFKVMLISSIAVAVVLLTILMLLQKARKAEAAARKAASDTQELNAKLQVAVEKAESANRAKSTFLSNMSHDIRTPMNAIIGFTTLALSNIDDTDRVKDYLGKTLASSNHLLSLINDVLDMSRIESGKIHLEEVEVNLSDVLHDLKTIVSGQIYAKQLELYMDAMDVTDEDVYCDKTRLNQILLNLLSNAIKFTPAGGTVSVRVRQLAGKVRGCGQYEFRIKDNGIGMSQEFAQKIFEPFERERTSTVSGIQGTGLGMAITKNIVDMMGGTIEVQTAQGKGTEFTVCVPMRAQTEQRPVEKITELEGLKALVVDDDFNTCDSVTKMLVKVGMRAEWTLSGKEAVLRARQSIEMSDVYHAYIIDWRLPDMNGIEVTRQIRSLHDDTPIIILTAYDWSDIEVEAKAAGVTAFCAKPMFMSDLRETLMSALGQKPADAVQRLLPEKNADFKGKHILLVEDNELNREIAQEILREYGFLVDSAENGAVAVEKVSTAAPGSYDLVLMDVQMPIMDGYTATRKIRALDDPARAKLPILAMTANAFDEDRRNALESGMNGFLSKPIVIGDLVQELHKIL</sequence>
<evidence type="ECO:0000256" key="8">
    <source>
        <dbReference type="ARBA" id="ARBA00024867"/>
    </source>
</evidence>
<name>A0A3E2TVI3_9FIRM</name>
<dbReference type="Gene3D" id="3.30.565.10">
    <property type="entry name" value="Histidine kinase-like ATPase, C-terminal domain"/>
    <property type="match status" value="1"/>
</dbReference>
<feature type="coiled-coil region" evidence="11">
    <location>
        <begin position="539"/>
        <end position="573"/>
    </location>
</feature>
<dbReference type="CDD" id="cd00082">
    <property type="entry name" value="HisKA"/>
    <property type="match status" value="1"/>
</dbReference>
<dbReference type="EMBL" id="QVES01000011">
    <property type="protein sequence ID" value="RGB84585.1"/>
    <property type="molecule type" value="Genomic_DNA"/>
</dbReference>
<dbReference type="Pfam" id="PF00072">
    <property type="entry name" value="Response_reg"/>
    <property type="match status" value="2"/>
</dbReference>
<dbReference type="CDD" id="cd16922">
    <property type="entry name" value="HATPase_EvgS-ArcB-TorS-like"/>
    <property type="match status" value="1"/>
</dbReference>
<comment type="caution">
    <text evidence="16">The sequence shown here is derived from an EMBL/GenBank/DDBJ whole genome shotgun (WGS) entry which is preliminary data.</text>
</comment>
<keyword evidence="6" id="KW-0808">Transferase</keyword>
<dbReference type="Pfam" id="PF02518">
    <property type="entry name" value="HATPase_c"/>
    <property type="match status" value="1"/>
</dbReference>
<dbReference type="SUPFAM" id="SSF55874">
    <property type="entry name" value="ATPase domain of HSP90 chaperone/DNA topoisomerase II/histidine kinase"/>
    <property type="match status" value="1"/>
</dbReference>
<dbReference type="InterPro" id="IPR001789">
    <property type="entry name" value="Sig_transdc_resp-reg_receiver"/>
</dbReference>
<feature type="domain" description="Histidine kinase" evidence="14">
    <location>
        <begin position="580"/>
        <end position="804"/>
    </location>
</feature>
<dbReference type="InterPro" id="IPR001638">
    <property type="entry name" value="Solute-binding_3/MltF_N"/>
</dbReference>
<feature type="signal peptide" evidence="13">
    <location>
        <begin position="1"/>
        <end position="36"/>
    </location>
</feature>
<dbReference type="InterPro" id="IPR036097">
    <property type="entry name" value="HisK_dim/P_sf"/>
</dbReference>
<dbReference type="SMART" id="SM00388">
    <property type="entry name" value="HisKA"/>
    <property type="match status" value="1"/>
</dbReference>
<dbReference type="SUPFAM" id="SSF53850">
    <property type="entry name" value="Periplasmic binding protein-like II"/>
    <property type="match status" value="2"/>
</dbReference>
<evidence type="ECO:0000259" key="15">
    <source>
        <dbReference type="PROSITE" id="PS50110"/>
    </source>
</evidence>
<evidence type="ECO:0000256" key="10">
    <source>
        <dbReference type="PROSITE-ProRule" id="PRU00169"/>
    </source>
</evidence>
<dbReference type="RefSeq" id="WP_117529976.1">
    <property type="nucleotide sequence ID" value="NZ_QVES01000011.1"/>
</dbReference>
<comment type="function">
    <text evidence="8">May play the central regulatory role in sporulation. It may be an element of the effector pathway responsible for the activation of sporulation genes in response to nutritional stress. Spo0A may act in concert with spo0H (a sigma factor) to control the expression of some genes that are critical to the sporulation process.</text>
</comment>
<dbReference type="Proteomes" id="UP000260782">
    <property type="component" value="Unassembled WGS sequence"/>
</dbReference>
<dbReference type="PRINTS" id="PR00344">
    <property type="entry name" value="BCTRLSENSOR"/>
</dbReference>
<dbReference type="InterPro" id="IPR011006">
    <property type="entry name" value="CheY-like_superfamily"/>
</dbReference>
<dbReference type="PANTHER" id="PTHR45339">
    <property type="entry name" value="HYBRID SIGNAL TRANSDUCTION HISTIDINE KINASE J"/>
    <property type="match status" value="1"/>
</dbReference>
<dbReference type="PANTHER" id="PTHR45339:SF5">
    <property type="entry name" value="HISTIDINE KINASE"/>
    <property type="match status" value="1"/>
</dbReference>
<dbReference type="GO" id="GO:0000155">
    <property type="term" value="F:phosphorelay sensor kinase activity"/>
    <property type="evidence" value="ECO:0007669"/>
    <property type="project" value="InterPro"/>
</dbReference>
<evidence type="ECO:0000259" key="14">
    <source>
        <dbReference type="PROSITE" id="PS50109"/>
    </source>
</evidence>
<gene>
    <name evidence="16" type="ORF">DWZ25_10605</name>
</gene>
<dbReference type="InterPro" id="IPR003594">
    <property type="entry name" value="HATPase_dom"/>
</dbReference>
<comment type="catalytic activity">
    <reaction evidence="1">
        <text>ATP + protein L-histidine = ADP + protein N-phospho-L-histidine.</text>
        <dbReference type="EC" id="2.7.13.3"/>
    </reaction>
</comment>
<evidence type="ECO:0000256" key="9">
    <source>
        <dbReference type="ARBA" id="ARBA00074306"/>
    </source>
</evidence>
<evidence type="ECO:0000256" key="5">
    <source>
        <dbReference type="ARBA" id="ARBA00022553"/>
    </source>
</evidence>
<dbReference type="SMART" id="SM00062">
    <property type="entry name" value="PBPb"/>
    <property type="match status" value="2"/>
</dbReference>
<dbReference type="InterPro" id="IPR005467">
    <property type="entry name" value="His_kinase_dom"/>
</dbReference>
<keyword evidence="5 10" id="KW-0597">Phosphoprotein</keyword>
<dbReference type="PROSITE" id="PS50110">
    <property type="entry name" value="RESPONSE_REGULATORY"/>
    <property type="match status" value="2"/>
</dbReference>
<reference evidence="16 17" key="1">
    <citation type="submission" date="2018-08" db="EMBL/GenBank/DDBJ databases">
        <title>A genome reference for cultivated species of the human gut microbiota.</title>
        <authorList>
            <person name="Zou Y."/>
            <person name="Xue W."/>
            <person name="Luo G."/>
        </authorList>
    </citation>
    <scope>NUCLEOTIDE SEQUENCE [LARGE SCALE GENOMIC DNA]</scope>
    <source>
        <strain evidence="16 17">AF31-14AC</strain>
    </source>
</reference>
<proteinExistence type="inferred from homology"/>
<dbReference type="PROSITE" id="PS50109">
    <property type="entry name" value="HIS_KIN"/>
    <property type="match status" value="1"/>
</dbReference>
<dbReference type="SMART" id="SM00387">
    <property type="entry name" value="HATPase_c"/>
    <property type="match status" value="1"/>
</dbReference>
<dbReference type="Gene3D" id="3.40.50.2300">
    <property type="match status" value="2"/>
</dbReference>
<dbReference type="Gene3D" id="1.10.287.130">
    <property type="match status" value="1"/>
</dbReference>
<dbReference type="InterPro" id="IPR036890">
    <property type="entry name" value="HATPase_C_sf"/>
</dbReference>
<dbReference type="Pfam" id="PF00497">
    <property type="entry name" value="SBP_bac_3"/>
    <property type="match status" value="1"/>
</dbReference>
<feature type="domain" description="Response regulatory" evidence="15">
    <location>
        <begin position="963"/>
        <end position="1084"/>
    </location>
</feature>
<dbReference type="CDD" id="cd17546">
    <property type="entry name" value="REC_hyHK_CKI1_RcsC-like"/>
    <property type="match status" value="1"/>
</dbReference>
<dbReference type="SUPFAM" id="SSF47384">
    <property type="entry name" value="Homodimeric domain of signal transducing histidine kinase"/>
    <property type="match status" value="1"/>
</dbReference>
<feature type="chain" id="PRO_5038732295" description="Circadian input-output histidine kinase CikA" evidence="13">
    <location>
        <begin position="37"/>
        <end position="1084"/>
    </location>
</feature>
<dbReference type="SUPFAM" id="SSF52172">
    <property type="entry name" value="CheY-like"/>
    <property type="match status" value="2"/>
</dbReference>
<evidence type="ECO:0000256" key="4">
    <source>
        <dbReference type="ARBA" id="ARBA00018672"/>
    </source>
</evidence>
<keyword evidence="11" id="KW-0175">Coiled coil</keyword>